<dbReference type="SUPFAM" id="SSF52374">
    <property type="entry name" value="Nucleotidylyl transferase"/>
    <property type="match status" value="1"/>
</dbReference>
<evidence type="ECO:0000256" key="10">
    <source>
        <dbReference type="ARBA" id="ARBA00022827"/>
    </source>
</evidence>
<evidence type="ECO:0000256" key="11">
    <source>
        <dbReference type="ARBA" id="ARBA00022840"/>
    </source>
</evidence>
<dbReference type="Pfam" id="PF06574">
    <property type="entry name" value="FAD_syn"/>
    <property type="match status" value="1"/>
</dbReference>
<proteinExistence type="inferred from homology"/>
<keyword evidence="12" id="KW-0511">Multifunctional enzyme</keyword>
<evidence type="ECO:0000259" key="16">
    <source>
        <dbReference type="SMART" id="SM00904"/>
    </source>
</evidence>
<dbReference type="InterPro" id="IPR023465">
    <property type="entry name" value="Riboflavin_kinase_dom_sf"/>
</dbReference>
<evidence type="ECO:0000256" key="6">
    <source>
        <dbReference type="ARBA" id="ARBA00022679"/>
    </source>
</evidence>
<dbReference type="GO" id="GO:0008531">
    <property type="term" value="F:riboflavin kinase activity"/>
    <property type="evidence" value="ECO:0007669"/>
    <property type="project" value="UniProtKB-EC"/>
</dbReference>
<evidence type="ECO:0000256" key="2">
    <source>
        <dbReference type="ARBA" id="ARBA00004726"/>
    </source>
</evidence>
<keyword evidence="4 15" id="KW-0285">Flavoprotein</keyword>
<comment type="pathway">
    <text evidence="3 15">Cofactor biosynthesis; FMN biosynthesis; FMN from riboflavin (ATP route): step 1/1.</text>
</comment>
<keyword evidence="7 15" id="KW-0548">Nucleotidyltransferase</keyword>
<protein>
    <recommendedName>
        <fullName evidence="15">Riboflavin biosynthesis protein</fullName>
    </recommendedName>
    <domain>
        <recommendedName>
            <fullName evidence="15">Riboflavin kinase</fullName>
            <ecNumber evidence="15">2.7.1.26</ecNumber>
        </recommendedName>
        <alternativeName>
            <fullName evidence="15">Flavokinase</fullName>
        </alternativeName>
    </domain>
    <domain>
        <recommendedName>
            <fullName evidence="15">FMN adenylyltransferase</fullName>
            <ecNumber evidence="15">2.7.7.2</ecNumber>
        </recommendedName>
        <alternativeName>
            <fullName evidence="15">FAD pyrophosphorylase</fullName>
        </alternativeName>
        <alternativeName>
            <fullName evidence="15">FAD synthase</fullName>
        </alternativeName>
    </domain>
</protein>
<keyword evidence="10 15" id="KW-0274">FAD</keyword>
<evidence type="ECO:0000256" key="13">
    <source>
        <dbReference type="ARBA" id="ARBA00047880"/>
    </source>
</evidence>
<comment type="pathway">
    <text evidence="2 15">Cofactor biosynthesis; FAD biosynthesis; FAD from FMN: step 1/1.</text>
</comment>
<evidence type="ECO:0000256" key="14">
    <source>
        <dbReference type="ARBA" id="ARBA00049494"/>
    </source>
</evidence>
<evidence type="ECO:0000256" key="3">
    <source>
        <dbReference type="ARBA" id="ARBA00005201"/>
    </source>
</evidence>
<dbReference type="InterPro" id="IPR014729">
    <property type="entry name" value="Rossmann-like_a/b/a_fold"/>
</dbReference>
<keyword evidence="11 15" id="KW-0067">ATP-binding</keyword>
<dbReference type="Proteomes" id="UP001321186">
    <property type="component" value="Unassembled WGS sequence"/>
</dbReference>
<organism evidence="17 18">
    <name type="scientific">Aquirufa ecclesiirivi</name>
    <dbReference type="NCBI Taxonomy" id="2715124"/>
    <lineage>
        <taxon>Bacteria</taxon>
        <taxon>Pseudomonadati</taxon>
        <taxon>Bacteroidota</taxon>
        <taxon>Cytophagia</taxon>
        <taxon>Cytophagales</taxon>
        <taxon>Flectobacillaceae</taxon>
        <taxon>Aquirufa</taxon>
    </lineage>
</organism>
<dbReference type="SMART" id="SM00904">
    <property type="entry name" value="Flavokinase"/>
    <property type="match status" value="1"/>
</dbReference>
<keyword evidence="9 15" id="KW-0418">Kinase</keyword>
<evidence type="ECO:0000256" key="9">
    <source>
        <dbReference type="ARBA" id="ARBA00022777"/>
    </source>
</evidence>
<dbReference type="PANTHER" id="PTHR22749:SF6">
    <property type="entry name" value="RIBOFLAVIN KINASE"/>
    <property type="match status" value="1"/>
</dbReference>
<dbReference type="RefSeq" id="WP_269003011.1">
    <property type="nucleotide sequence ID" value="NZ_JAANOH010000001.1"/>
</dbReference>
<comment type="caution">
    <text evidence="17">The sequence shown here is derived from an EMBL/GenBank/DDBJ whole genome shotgun (WGS) entry which is preliminary data.</text>
</comment>
<evidence type="ECO:0000256" key="1">
    <source>
        <dbReference type="ARBA" id="ARBA00002121"/>
    </source>
</evidence>
<keyword evidence="6 15" id="KW-0808">Transferase</keyword>
<evidence type="ECO:0000256" key="15">
    <source>
        <dbReference type="PIRNR" id="PIRNR004491"/>
    </source>
</evidence>
<feature type="domain" description="Riboflavin kinase" evidence="16">
    <location>
        <begin position="183"/>
        <end position="309"/>
    </location>
</feature>
<dbReference type="EMBL" id="JAANOH010000001">
    <property type="protein sequence ID" value="MCZ2474204.1"/>
    <property type="molecule type" value="Genomic_DNA"/>
</dbReference>
<dbReference type="GO" id="GO:0003919">
    <property type="term" value="F:FMN adenylyltransferase activity"/>
    <property type="evidence" value="ECO:0007669"/>
    <property type="project" value="UniProtKB-EC"/>
</dbReference>
<dbReference type="NCBIfam" id="NF004162">
    <property type="entry name" value="PRK05627.1-5"/>
    <property type="match status" value="1"/>
</dbReference>
<dbReference type="Gene3D" id="2.40.30.30">
    <property type="entry name" value="Riboflavin kinase-like"/>
    <property type="match status" value="1"/>
</dbReference>
<comment type="catalytic activity">
    <reaction evidence="14 15">
        <text>FMN + ATP + H(+) = FAD + diphosphate</text>
        <dbReference type="Rhea" id="RHEA:17237"/>
        <dbReference type="ChEBI" id="CHEBI:15378"/>
        <dbReference type="ChEBI" id="CHEBI:30616"/>
        <dbReference type="ChEBI" id="CHEBI:33019"/>
        <dbReference type="ChEBI" id="CHEBI:57692"/>
        <dbReference type="ChEBI" id="CHEBI:58210"/>
        <dbReference type="EC" id="2.7.7.2"/>
    </reaction>
</comment>
<dbReference type="PIRSF" id="PIRSF004491">
    <property type="entry name" value="FAD_Synth"/>
    <property type="match status" value="1"/>
</dbReference>
<accession>A0ABT4JD32</accession>
<evidence type="ECO:0000313" key="17">
    <source>
        <dbReference type="EMBL" id="MCZ2474204.1"/>
    </source>
</evidence>
<dbReference type="Pfam" id="PF01687">
    <property type="entry name" value="Flavokinase"/>
    <property type="match status" value="1"/>
</dbReference>
<keyword evidence="5 15" id="KW-0288">FMN</keyword>
<evidence type="ECO:0000256" key="8">
    <source>
        <dbReference type="ARBA" id="ARBA00022741"/>
    </source>
</evidence>
<sequence>MKFFYNFPEVSFIDQSVITIGMFDGVHLGHAKVLNECVKIAEKKRISSIVISFSNHPSSYFNPNLESKNSLLSPDREKIQWIESIGIDYLFMIPFDHYIAHLPAENFIEDILLAKFGISDLVLGYDNRFGFQRKGSVDFVNAHYSEQIHAYSIDVAKLDGEIISSSIIKEYLDQGNMTKTNSMLGRNYSLQGKIVHGNHQGRQLGFPTANIELENSDKLIPGFGVYISYLKVDGTSIFGVTNIGIRPTVTQDTHTSIETHLLDFQEDIYGKEVELFILDKIRDEKKFNSLPELIAQISADVQYAKSQLTKIHIAS</sequence>
<keyword evidence="18" id="KW-1185">Reference proteome</keyword>
<evidence type="ECO:0000313" key="18">
    <source>
        <dbReference type="Proteomes" id="UP001321186"/>
    </source>
</evidence>
<reference evidence="17 18" key="1">
    <citation type="submission" date="2020-03" db="EMBL/GenBank/DDBJ databases">
        <authorList>
            <person name="Pitt A."/>
            <person name="Hahn M.W."/>
        </authorList>
    </citation>
    <scope>NUCLEOTIDE SEQUENCE [LARGE SCALE GENOMIC DNA]</scope>
    <source>
        <strain evidence="17 18">5A-MARBSE</strain>
    </source>
</reference>
<dbReference type="InterPro" id="IPR002606">
    <property type="entry name" value="Riboflavin_kinase_bac"/>
</dbReference>
<dbReference type="CDD" id="cd02064">
    <property type="entry name" value="FAD_synthetase_N"/>
    <property type="match status" value="1"/>
</dbReference>
<gene>
    <name evidence="17" type="ORF">G9H61_02025</name>
</gene>
<evidence type="ECO:0000256" key="7">
    <source>
        <dbReference type="ARBA" id="ARBA00022695"/>
    </source>
</evidence>
<dbReference type="NCBIfam" id="TIGR00083">
    <property type="entry name" value="ribF"/>
    <property type="match status" value="1"/>
</dbReference>
<name>A0ABT4JD32_9BACT</name>
<comment type="catalytic activity">
    <reaction evidence="13 15">
        <text>riboflavin + ATP = FMN + ADP + H(+)</text>
        <dbReference type="Rhea" id="RHEA:14357"/>
        <dbReference type="ChEBI" id="CHEBI:15378"/>
        <dbReference type="ChEBI" id="CHEBI:30616"/>
        <dbReference type="ChEBI" id="CHEBI:57986"/>
        <dbReference type="ChEBI" id="CHEBI:58210"/>
        <dbReference type="ChEBI" id="CHEBI:456216"/>
        <dbReference type="EC" id="2.7.1.26"/>
    </reaction>
</comment>
<dbReference type="InterPro" id="IPR023468">
    <property type="entry name" value="Riboflavin_kinase"/>
</dbReference>
<dbReference type="SUPFAM" id="SSF82114">
    <property type="entry name" value="Riboflavin kinase-like"/>
    <property type="match status" value="1"/>
</dbReference>
<evidence type="ECO:0000256" key="4">
    <source>
        <dbReference type="ARBA" id="ARBA00022630"/>
    </source>
</evidence>
<dbReference type="InterPro" id="IPR015865">
    <property type="entry name" value="Riboflavin_kinase_bac/euk"/>
</dbReference>
<keyword evidence="8 15" id="KW-0547">Nucleotide-binding</keyword>
<dbReference type="Gene3D" id="3.40.50.620">
    <property type="entry name" value="HUPs"/>
    <property type="match status" value="1"/>
</dbReference>
<evidence type="ECO:0000256" key="12">
    <source>
        <dbReference type="ARBA" id="ARBA00023268"/>
    </source>
</evidence>
<dbReference type="EC" id="2.7.1.26" evidence="15"/>
<comment type="similarity">
    <text evidence="15">Belongs to the ribF family.</text>
</comment>
<dbReference type="EC" id="2.7.7.2" evidence="15"/>
<comment type="function">
    <text evidence="1">Catalyzes the phosphorylation of riboflavin to FMN followed by the adenylation of FMN to FAD.</text>
</comment>
<evidence type="ECO:0000256" key="5">
    <source>
        <dbReference type="ARBA" id="ARBA00022643"/>
    </source>
</evidence>
<dbReference type="PANTHER" id="PTHR22749">
    <property type="entry name" value="RIBOFLAVIN KINASE/FMN ADENYLYLTRANSFERASE"/>
    <property type="match status" value="1"/>
</dbReference>
<dbReference type="InterPro" id="IPR015864">
    <property type="entry name" value="FAD_synthase"/>
</dbReference>